<comment type="caution">
    <text evidence="1">The sequence shown here is derived from an EMBL/GenBank/DDBJ whole genome shotgun (WGS) entry which is preliminary data.</text>
</comment>
<accession>A0A016AV86</accession>
<reference evidence="1 2" key="1">
    <citation type="submission" date="2014-02" db="EMBL/GenBank/DDBJ databases">
        <authorList>
            <person name="Sears C."/>
            <person name="Carroll K."/>
            <person name="Sack B.R."/>
            <person name="Qadri F."/>
            <person name="Myers L.L."/>
            <person name="Chung G.-T."/>
            <person name="Escheverria P."/>
            <person name="Fraser C.M."/>
            <person name="Sadzewicz L."/>
            <person name="Shefchek K.A."/>
            <person name="Tallon L."/>
            <person name="Das S.P."/>
            <person name="Daugherty S."/>
            <person name="Mongodin E.F."/>
        </authorList>
    </citation>
    <scope>NUCLEOTIDE SEQUENCE [LARGE SCALE GENOMIC DNA]</scope>
    <source>
        <strain evidence="1 2">3976T8</strain>
    </source>
</reference>
<name>A0A016AV86_BACFG</name>
<dbReference type="EMBL" id="JGDS01000031">
    <property type="protein sequence ID" value="EXZ75345.1"/>
    <property type="molecule type" value="Genomic_DNA"/>
</dbReference>
<protein>
    <submittedName>
        <fullName evidence="1">Uncharacterized protein</fullName>
    </submittedName>
</protein>
<proteinExistence type="predicted"/>
<gene>
    <name evidence="1" type="ORF">M123_0187</name>
</gene>
<evidence type="ECO:0000313" key="1">
    <source>
        <dbReference type="EMBL" id="EXZ75345.1"/>
    </source>
</evidence>
<sequence length="54" mass="6240">MPAASEEETHSIGTFFIKAPVSESVGIRRRARTNYQKGTIFFIRKVYLLTDHRL</sequence>
<dbReference type="Proteomes" id="UP000020938">
    <property type="component" value="Unassembled WGS sequence"/>
</dbReference>
<organism evidence="1 2">
    <name type="scientific">Bacteroides fragilis str. 3976T8</name>
    <dbReference type="NCBI Taxonomy" id="1339314"/>
    <lineage>
        <taxon>Bacteria</taxon>
        <taxon>Pseudomonadati</taxon>
        <taxon>Bacteroidota</taxon>
        <taxon>Bacteroidia</taxon>
        <taxon>Bacteroidales</taxon>
        <taxon>Bacteroidaceae</taxon>
        <taxon>Bacteroides</taxon>
    </lineage>
</organism>
<dbReference type="AlphaFoldDB" id="A0A016AV86"/>
<evidence type="ECO:0000313" key="2">
    <source>
        <dbReference type="Proteomes" id="UP000020938"/>
    </source>
</evidence>